<evidence type="ECO:0000313" key="3">
    <source>
        <dbReference type="Proteomes" id="UP000032266"/>
    </source>
</evidence>
<dbReference type="RefSeq" id="WP_044618761.1">
    <property type="nucleotide sequence ID" value="NZ_CP007142.1"/>
</dbReference>
<dbReference type="Proteomes" id="UP000032266">
    <property type="component" value="Chromosome"/>
</dbReference>
<organism evidence="2 3">
    <name type="scientific">Gynuella sunshinyii YC6258</name>
    <dbReference type="NCBI Taxonomy" id="1445510"/>
    <lineage>
        <taxon>Bacteria</taxon>
        <taxon>Pseudomonadati</taxon>
        <taxon>Pseudomonadota</taxon>
        <taxon>Gammaproteobacteria</taxon>
        <taxon>Oceanospirillales</taxon>
        <taxon>Saccharospirillaceae</taxon>
        <taxon>Gynuella</taxon>
    </lineage>
</organism>
<dbReference type="AlphaFoldDB" id="A0A0C5VBY1"/>
<evidence type="ECO:0000313" key="2">
    <source>
        <dbReference type="EMBL" id="AJQ96850.1"/>
    </source>
</evidence>
<dbReference type="HOGENOM" id="CLU_1784142_0_0_6"/>
<name>A0A0C5VBY1_9GAMM</name>
<dbReference type="OrthoDB" id="9955780at2"/>
<protein>
    <submittedName>
        <fullName evidence="2">Uncharacterized protein</fullName>
    </submittedName>
</protein>
<sequence length="145" mass="16316">MKYHYLLPFIAIGAFTGCATAPTELKDVEAISYADTVYLKQEDVFSAFNAYETKINNRVNRLEYQVNELESRLENMATSADNNSTVEIVDGSRKQWACTLTHSEKRFMAQSLNKAAATFNVINKCLAGGVDDFYCQERDVVCSDE</sequence>
<dbReference type="KEGG" id="gsn:YC6258_04818"/>
<accession>A0A0C5VBY1</accession>
<keyword evidence="1" id="KW-0175">Coiled coil</keyword>
<proteinExistence type="predicted"/>
<reference evidence="2 3" key="1">
    <citation type="submission" date="2014-01" db="EMBL/GenBank/DDBJ databases">
        <title>Full genme sequencing of cellulolytic bacterium Gynuella sunshinyii YC6258T gen. nov., sp. nov.</title>
        <authorList>
            <person name="Khan H."/>
            <person name="Chung E.J."/>
            <person name="Chung Y.R."/>
        </authorList>
    </citation>
    <scope>NUCLEOTIDE SEQUENCE [LARGE SCALE GENOMIC DNA]</scope>
    <source>
        <strain evidence="2 3">YC6258</strain>
    </source>
</reference>
<dbReference type="EMBL" id="CP007142">
    <property type="protein sequence ID" value="AJQ96850.1"/>
    <property type="molecule type" value="Genomic_DNA"/>
</dbReference>
<feature type="coiled-coil region" evidence="1">
    <location>
        <begin position="52"/>
        <end position="79"/>
    </location>
</feature>
<keyword evidence="3" id="KW-1185">Reference proteome</keyword>
<evidence type="ECO:0000256" key="1">
    <source>
        <dbReference type="SAM" id="Coils"/>
    </source>
</evidence>
<gene>
    <name evidence="2" type="ORF">YC6258_04818</name>
</gene>
<dbReference type="PROSITE" id="PS51257">
    <property type="entry name" value="PROKAR_LIPOPROTEIN"/>
    <property type="match status" value="1"/>
</dbReference>